<dbReference type="AlphaFoldDB" id="A0AAV0U920"/>
<dbReference type="EMBL" id="CANTFL010001198">
    <property type="protein sequence ID" value="CAI5733415.1"/>
    <property type="molecule type" value="Genomic_DNA"/>
</dbReference>
<protein>
    <recommendedName>
        <fullName evidence="5">RxLR effector candidate protein</fullName>
    </recommendedName>
</protein>
<sequence length="151" mass="15696">MKPIQFVLSLLVAAKLVTTSTAGYEWHPEADVEVPGDDKVVVHPQHALRRAQTTLDLGSESGSLDGTTDATSTTETELPTTIMVLLPDNLAPSYSGSGSVMFFDGAIGEKDKSESKSASSDATGDEASSAASVEMMTVLTAFTMVLAVAAL</sequence>
<feature type="chain" id="PRO_5043908902" description="RxLR effector candidate protein" evidence="2">
    <location>
        <begin position="23"/>
        <end position="151"/>
    </location>
</feature>
<proteinExistence type="predicted"/>
<feature type="signal peptide" evidence="2">
    <location>
        <begin position="1"/>
        <end position="22"/>
    </location>
</feature>
<feature type="compositionally biased region" description="Low complexity" evidence="1">
    <location>
        <begin position="62"/>
        <end position="76"/>
    </location>
</feature>
<keyword evidence="2" id="KW-0732">Signal</keyword>
<gene>
    <name evidence="3" type="ORF">HBR001_LOCUS5834</name>
</gene>
<evidence type="ECO:0000313" key="4">
    <source>
        <dbReference type="Proteomes" id="UP001162031"/>
    </source>
</evidence>
<organism evidence="3 4">
    <name type="scientific">Hyaloperonospora brassicae</name>
    <name type="common">Brassica downy mildew</name>
    <name type="synonym">Peronospora brassicae</name>
    <dbReference type="NCBI Taxonomy" id="162125"/>
    <lineage>
        <taxon>Eukaryota</taxon>
        <taxon>Sar</taxon>
        <taxon>Stramenopiles</taxon>
        <taxon>Oomycota</taxon>
        <taxon>Peronosporomycetes</taxon>
        <taxon>Peronosporales</taxon>
        <taxon>Peronosporaceae</taxon>
        <taxon>Hyaloperonospora</taxon>
    </lineage>
</organism>
<keyword evidence="4" id="KW-1185">Reference proteome</keyword>
<evidence type="ECO:0008006" key="5">
    <source>
        <dbReference type="Google" id="ProtNLM"/>
    </source>
</evidence>
<comment type="caution">
    <text evidence="3">The sequence shown here is derived from an EMBL/GenBank/DDBJ whole genome shotgun (WGS) entry which is preliminary data.</text>
</comment>
<reference evidence="3" key="1">
    <citation type="submission" date="2022-12" db="EMBL/GenBank/DDBJ databases">
        <authorList>
            <person name="Webb A."/>
        </authorList>
    </citation>
    <scope>NUCLEOTIDE SEQUENCE</scope>
    <source>
        <strain evidence="3">Hp1</strain>
    </source>
</reference>
<feature type="region of interest" description="Disordered" evidence="1">
    <location>
        <begin position="57"/>
        <end position="76"/>
    </location>
</feature>
<accession>A0AAV0U920</accession>
<dbReference type="Proteomes" id="UP001162031">
    <property type="component" value="Unassembled WGS sequence"/>
</dbReference>
<evidence type="ECO:0000256" key="1">
    <source>
        <dbReference type="SAM" id="MobiDB-lite"/>
    </source>
</evidence>
<name>A0AAV0U920_HYABA</name>
<evidence type="ECO:0000256" key="2">
    <source>
        <dbReference type="SAM" id="SignalP"/>
    </source>
</evidence>
<evidence type="ECO:0000313" key="3">
    <source>
        <dbReference type="EMBL" id="CAI5733415.1"/>
    </source>
</evidence>